<evidence type="ECO:0000259" key="7">
    <source>
        <dbReference type="Pfam" id="PF13886"/>
    </source>
</evidence>
<keyword evidence="2 6" id="KW-0812">Transmembrane</keyword>
<dbReference type="Proteomes" id="UP000777482">
    <property type="component" value="Unassembled WGS sequence"/>
</dbReference>
<feature type="transmembrane region" description="Helical" evidence="6">
    <location>
        <begin position="103"/>
        <end position="122"/>
    </location>
</feature>
<evidence type="ECO:0000313" key="8">
    <source>
        <dbReference type="EMBL" id="KAG0657610.1"/>
    </source>
</evidence>
<dbReference type="GO" id="GO:0016020">
    <property type="term" value="C:membrane"/>
    <property type="evidence" value="ECO:0007669"/>
    <property type="project" value="UniProtKB-SubCell"/>
</dbReference>
<protein>
    <recommendedName>
        <fullName evidence="7">TM7S3/TM198-like domain-containing protein</fullName>
    </recommendedName>
</protein>
<organism evidence="8 9">
    <name type="scientific">Rhodotorula mucilaginosa</name>
    <name type="common">Yeast</name>
    <name type="synonym">Rhodotorula rubra</name>
    <dbReference type="NCBI Taxonomy" id="5537"/>
    <lineage>
        <taxon>Eukaryota</taxon>
        <taxon>Fungi</taxon>
        <taxon>Dikarya</taxon>
        <taxon>Basidiomycota</taxon>
        <taxon>Pucciniomycotina</taxon>
        <taxon>Microbotryomycetes</taxon>
        <taxon>Sporidiobolales</taxon>
        <taxon>Sporidiobolaceae</taxon>
        <taxon>Rhodotorula</taxon>
    </lineage>
</organism>
<dbReference type="OrthoDB" id="2538469at2759"/>
<feature type="transmembrane region" description="Helical" evidence="6">
    <location>
        <begin position="72"/>
        <end position="97"/>
    </location>
</feature>
<reference evidence="8 9" key="1">
    <citation type="submission" date="2020-11" db="EMBL/GenBank/DDBJ databases">
        <title>Kefir isolates.</title>
        <authorList>
            <person name="Marcisauskas S."/>
            <person name="Kim Y."/>
            <person name="Blasche S."/>
        </authorList>
    </citation>
    <scope>NUCLEOTIDE SEQUENCE [LARGE SCALE GENOMIC DNA]</scope>
    <source>
        <strain evidence="8 9">KR</strain>
    </source>
</reference>
<feature type="transmembrane region" description="Helical" evidence="6">
    <location>
        <begin position="25"/>
        <end position="51"/>
    </location>
</feature>
<feature type="compositionally biased region" description="Low complexity" evidence="5">
    <location>
        <begin position="362"/>
        <end position="373"/>
    </location>
</feature>
<evidence type="ECO:0000256" key="2">
    <source>
        <dbReference type="ARBA" id="ARBA00022692"/>
    </source>
</evidence>
<feature type="transmembrane region" description="Helical" evidence="6">
    <location>
        <begin position="181"/>
        <end position="199"/>
    </location>
</feature>
<comment type="subcellular location">
    <subcellularLocation>
        <location evidence="1">Membrane</location>
        <topology evidence="1">Multi-pass membrane protein</topology>
    </subcellularLocation>
</comment>
<feature type="domain" description="TM7S3/TM198-like" evidence="7">
    <location>
        <begin position="79"/>
        <end position="263"/>
    </location>
</feature>
<feature type="compositionally biased region" description="Polar residues" evidence="5">
    <location>
        <begin position="426"/>
        <end position="435"/>
    </location>
</feature>
<feature type="transmembrane region" description="Helical" evidence="6">
    <location>
        <begin position="159"/>
        <end position="176"/>
    </location>
</feature>
<sequence>MSPAVTDESVRAGFMTAWLVSLPGALSTLIGVVLLCTSLGTLVAGAQLLGIGTGWRCIQSSNNDRPGWLRGGLGGMIFGGIAGGTIAAALLLLILSYQDEPRLNRWATFAILILPALALAAGGGRWQTAATICLSLLGAVSFALLLTCSAQIATLTPRLIIFLISLALFLAFNHWTRTQRLAFPVAAALCAAYLFVLAVDCFTHSGFVDGTSLLVSAHGVSIGDEIQQRREETAVVLDWKSGKAKALIAGWWLLAICSTGWQIRSSSLRLKRDREENLSFPDTRIDRLFQRRRHSHLTEPTLLERFKSIFRRRDSRPFTGFTELARERGSVLPWEEFDSPQHSTLGSFELPPSQHQPEPAAKRAASSQAAEATSYERASDALPGVTIPGELHDWSGIRPSRTTKPDIARTGSNQIQPDCHPLDLHGSSSPYTQSDLGLDLPAFASRPAQYQPLLDESTAPPRPLSALASLPSYHSAYSSDAPTLPTPSEPNSAASWTRVGRSTARSSRGWRASLAETAHGAREATRGTIERMSGILSRGSATPDGLGTRGTTTRGAPIGQVHIPPLVQYTPPALERRRSMDDWWAQVVQKSEEG</sequence>
<proteinExistence type="predicted"/>
<evidence type="ECO:0000313" key="9">
    <source>
        <dbReference type="Proteomes" id="UP000777482"/>
    </source>
</evidence>
<keyword evidence="9" id="KW-1185">Reference proteome</keyword>
<evidence type="ECO:0000256" key="5">
    <source>
        <dbReference type="SAM" id="MobiDB-lite"/>
    </source>
</evidence>
<accession>A0A9P7B3R1</accession>
<evidence type="ECO:0000256" key="3">
    <source>
        <dbReference type="ARBA" id="ARBA00022989"/>
    </source>
</evidence>
<comment type="caution">
    <text evidence="8">The sequence shown here is derived from an EMBL/GenBank/DDBJ whole genome shotgun (WGS) entry which is preliminary data.</text>
</comment>
<evidence type="ECO:0000256" key="4">
    <source>
        <dbReference type="ARBA" id="ARBA00023136"/>
    </source>
</evidence>
<keyword evidence="3 6" id="KW-1133">Transmembrane helix</keyword>
<dbReference type="EMBL" id="PUHQ01000079">
    <property type="protein sequence ID" value="KAG0657610.1"/>
    <property type="molecule type" value="Genomic_DNA"/>
</dbReference>
<dbReference type="AlphaFoldDB" id="A0A9P7B3R1"/>
<name>A0A9P7B3R1_RHOMI</name>
<feature type="compositionally biased region" description="Low complexity" evidence="5">
    <location>
        <begin position="545"/>
        <end position="555"/>
    </location>
</feature>
<gene>
    <name evidence="8" type="ORF">C6P46_006337</name>
</gene>
<evidence type="ECO:0000256" key="1">
    <source>
        <dbReference type="ARBA" id="ARBA00004141"/>
    </source>
</evidence>
<feature type="region of interest" description="Disordered" evidence="5">
    <location>
        <begin position="475"/>
        <end position="564"/>
    </location>
</feature>
<dbReference type="Pfam" id="PF13886">
    <property type="entry name" value="TM7S3_TM198"/>
    <property type="match status" value="1"/>
</dbReference>
<dbReference type="InterPro" id="IPR025256">
    <property type="entry name" value="TM7S3/TM198-like_dom"/>
</dbReference>
<keyword evidence="4 6" id="KW-0472">Membrane</keyword>
<feature type="region of interest" description="Disordered" evidence="5">
    <location>
        <begin position="343"/>
        <end position="438"/>
    </location>
</feature>
<evidence type="ECO:0000256" key="6">
    <source>
        <dbReference type="SAM" id="Phobius"/>
    </source>
</evidence>
<feature type="transmembrane region" description="Helical" evidence="6">
    <location>
        <begin position="129"/>
        <end position="153"/>
    </location>
</feature>
<feature type="compositionally biased region" description="Basic and acidic residues" evidence="5">
    <location>
        <begin position="519"/>
        <end position="529"/>
    </location>
</feature>